<evidence type="ECO:0000256" key="2">
    <source>
        <dbReference type="ARBA" id="ARBA00022801"/>
    </source>
</evidence>
<feature type="domain" description="Helicase ATP-binding" evidence="8">
    <location>
        <begin position="37"/>
        <end position="207"/>
    </location>
</feature>
<dbReference type="InterPro" id="IPR014001">
    <property type="entry name" value="Helicase_ATP-bd"/>
</dbReference>
<keyword evidence="12" id="KW-1185">Reference proteome</keyword>
<dbReference type="Proteomes" id="UP000002030">
    <property type="component" value="Chromosome"/>
</dbReference>
<dbReference type="SMART" id="SM00490">
    <property type="entry name" value="HELICc"/>
    <property type="match status" value="1"/>
</dbReference>
<dbReference type="InterPro" id="IPR044742">
    <property type="entry name" value="DEAD/DEAH_RhlB"/>
</dbReference>
<keyword evidence="4" id="KW-0067">ATP-binding</keyword>
<dbReference type="EnsemblBacteria" id="ACZ18744">
    <property type="protein sequence ID" value="ACZ18744"/>
    <property type="gene ID" value="Taci_0508"/>
</dbReference>
<dbReference type="Pfam" id="PF00271">
    <property type="entry name" value="Helicase_C"/>
    <property type="match status" value="1"/>
</dbReference>
<dbReference type="GO" id="GO:0003676">
    <property type="term" value="F:nucleic acid binding"/>
    <property type="evidence" value="ECO:0007669"/>
    <property type="project" value="InterPro"/>
</dbReference>
<evidence type="ECO:0000256" key="3">
    <source>
        <dbReference type="ARBA" id="ARBA00022806"/>
    </source>
</evidence>
<dbReference type="PATRIC" id="fig|525903.6.peg.514"/>
<gene>
    <name evidence="11" type="ordered locus">Taci_0508</name>
</gene>
<dbReference type="EMBL" id="CP001818">
    <property type="protein sequence ID" value="ACZ18744.1"/>
    <property type="molecule type" value="Genomic_DNA"/>
</dbReference>
<dbReference type="GO" id="GO:0016787">
    <property type="term" value="F:hydrolase activity"/>
    <property type="evidence" value="ECO:0007669"/>
    <property type="project" value="UniProtKB-KW"/>
</dbReference>
<dbReference type="CDD" id="cd00268">
    <property type="entry name" value="DEADc"/>
    <property type="match status" value="1"/>
</dbReference>
<dbReference type="HOGENOM" id="CLU_003041_21_3_0"/>
<feature type="short sequence motif" description="Q motif" evidence="6">
    <location>
        <begin position="5"/>
        <end position="33"/>
    </location>
</feature>
<dbReference type="OrthoDB" id="9805696at2"/>
<keyword evidence="1" id="KW-0547">Nucleotide-binding</keyword>
<dbReference type="Gene3D" id="3.40.50.300">
    <property type="entry name" value="P-loop containing nucleotide triphosphate hydrolases"/>
    <property type="match status" value="2"/>
</dbReference>
<evidence type="ECO:0000256" key="5">
    <source>
        <dbReference type="ARBA" id="ARBA00038437"/>
    </source>
</evidence>
<dbReference type="InterPro" id="IPR001650">
    <property type="entry name" value="Helicase_C-like"/>
</dbReference>
<reference evidence="11 12" key="1">
    <citation type="journal article" date="2009" name="Stand. Genomic Sci.">
        <title>Complete genome sequence of Thermanaerovibrio acidaminovorans type strain (Su883).</title>
        <authorList>
            <person name="Chovatia M."/>
            <person name="Sikorski J."/>
            <person name="Schroder M."/>
            <person name="Lapidus A."/>
            <person name="Nolan M."/>
            <person name="Tice H."/>
            <person name="Glavina Del Rio T."/>
            <person name="Copeland A."/>
            <person name="Cheng J.F."/>
            <person name="Lucas S."/>
            <person name="Chen F."/>
            <person name="Bruce D."/>
            <person name="Goodwin L."/>
            <person name="Pitluck S."/>
            <person name="Ivanova N."/>
            <person name="Mavromatis K."/>
            <person name="Ovchinnikova G."/>
            <person name="Pati A."/>
            <person name="Chen A."/>
            <person name="Palaniappan K."/>
            <person name="Land M."/>
            <person name="Hauser L."/>
            <person name="Chang Y.J."/>
            <person name="Jeffries C.D."/>
            <person name="Chain P."/>
            <person name="Saunders E."/>
            <person name="Detter J.C."/>
            <person name="Brettin T."/>
            <person name="Rohde M."/>
            <person name="Goker M."/>
            <person name="Spring S."/>
            <person name="Bristow J."/>
            <person name="Markowitz V."/>
            <person name="Hugenholtz P."/>
            <person name="Kyrpides N.C."/>
            <person name="Klenk H.P."/>
            <person name="Eisen J.A."/>
        </authorList>
    </citation>
    <scope>NUCLEOTIDE SEQUENCE [LARGE SCALE GENOMIC DNA]</scope>
    <source>
        <strain evidence="12">ATCC 49978 / DSM 6589 / Su883</strain>
    </source>
</reference>
<evidence type="ECO:0000256" key="7">
    <source>
        <dbReference type="SAM" id="MobiDB-lite"/>
    </source>
</evidence>
<dbReference type="PROSITE" id="PS51192">
    <property type="entry name" value="HELICASE_ATP_BIND_1"/>
    <property type="match status" value="1"/>
</dbReference>
<feature type="domain" description="DEAD-box RNA helicase Q" evidence="10">
    <location>
        <begin position="5"/>
        <end position="33"/>
    </location>
</feature>
<evidence type="ECO:0000259" key="8">
    <source>
        <dbReference type="PROSITE" id="PS51192"/>
    </source>
</evidence>
<sequence>MNTNKRFDQYPLRDELLSALRRKGFEHPMPVQVSMLEDPTLVDGDLIVQAKTGSGKTLAFALPLLNRMEFGERSPKVLVLSPTRELALQTAREFQWLGYDLRIRVASLVGGMDMERQVKALREGAAVVVGTPGRVLDHIRRGTFRADLVESLVLDEGDHMLDLGFKDELEDIMAAMTQVERSWLFSATMPEEVVTLAKQYLDAPRKISLVEDAAKHDDIVQRAYIIPARRRFEGLANVLLFERPRRGIVFCATKLQTQELAERLCDEGFKASALHGDMTQRERNMALENLRRGRSQILVATDVAARGLDISGVSHVIQFGLPGCLETFIHRSGRTGRAGQEGRNLILLTAREAGEFRGMIRGTSLEVEWLPAPDAEELESLTRAEIERWCLENPAEGEDYMDWAEEILQREDAQLIVAGLLSRSFEGIPKGYSIQEDVQAEMARSRRADRPKARDQRPLRKLVSGSVTMRFSSGREDGWEVGPLLGALCRGLGIRREDVGNIKLKDRCAFVELSPYAASQIERRRDNLAREGLDGFSRSEPRQNHGTQRPRTPSRNRY</sequence>
<dbReference type="Gene3D" id="3.30.70.330">
    <property type="match status" value="1"/>
</dbReference>
<dbReference type="Pfam" id="PF00270">
    <property type="entry name" value="DEAD"/>
    <property type="match status" value="1"/>
</dbReference>
<dbReference type="RefSeq" id="WP_012869260.1">
    <property type="nucleotide sequence ID" value="NC_013522.1"/>
</dbReference>
<evidence type="ECO:0000256" key="6">
    <source>
        <dbReference type="PROSITE-ProRule" id="PRU00552"/>
    </source>
</evidence>
<accession>D1B8Z1</accession>
<evidence type="ECO:0000256" key="1">
    <source>
        <dbReference type="ARBA" id="ARBA00022741"/>
    </source>
</evidence>
<dbReference type="PANTHER" id="PTHR47959">
    <property type="entry name" value="ATP-DEPENDENT RNA HELICASE RHLE-RELATED"/>
    <property type="match status" value="1"/>
</dbReference>
<feature type="compositionally biased region" description="Basic and acidic residues" evidence="7">
    <location>
        <begin position="531"/>
        <end position="543"/>
    </location>
</feature>
<evidence type="ECO:0000256" key="4">
    <source>
        <dbReference type="ARBA" id="ARBA00022840"/>
    </source>
</evidence>
<evidence type="ECO:0000313" key="11">
    <source>
        <dbReference type="EMBL" id="ACZ18744.1"/>
    </source>
</evidence>
<dbReference type="InterPro" id="IPR005580">
    <property type="entry name" value="DbpA/CsdA_RNA-bd_dom"/>
</dbReference>
<dbReference type="CDD" id="cd12252">
    <property type="entry name" value="RRM_DbpA"/>
    <property type="match status" value="1"/>
</dbReference>
<dbReference type="Pfam" id="PF03880">
    <property type="entry name" value="DbpA"/>
    <property type="match status" value="1"/>
</dbReference>
<dbReference type="SUPFAM" id="SSF52540">
    <property type="entry name" value="P-loop containing nucleoside triphosphate hydrolases"/>
    <property type="match status" value="1"/>
</dbReference>
<dbReference type="KEGG" id="tai:Taci_0508"/>
<dbReference type="STRING" id="525903.Taci_0508"/>
<dbReference type="PROSITE" id="PS51194">
    <property type="entry name" value="HELICASE_CTER"/>
    <property type="match status" value="1"/>
</dbReference>
<dbReference type="InterPro" id="IPR014014">
    <property type="entry name" value="RNA_helicase_DEAD_Q_motif"/>
</dbReference>
<feature type="domain" description="Helicase C-terminal" evidence="9">
    <location>
        <begin position="234"/>
        <end position="382"/>
    </location>
</feature>
<dbReference type="AlphaFoldDB" id="D1B8Z1"/>
<dbReference type="InterPro" id="IPR011545">
    <property type="entry name" value="DEAD/DEAH_box_helicase_dom"/>
</dbReference>
<proteinExistence type="inferred from homology"/>
<evidence type="ECO:0000259" key="9">
    <source>
        <dbReference type="PROSITE" id="PS51194"/>
    </source>
</evidence>
<dbReference type="InterPro" id="IPR027417">
    <property type="entry name" value="P-loop_NTPase"/>
</dbReference>
<evidence type="ECO:0000259" key="10">
    <source>
        <dbReference type="PROSITE" id="PS51195"/>
    </source>
</evidence>
<keyword evidence="3 11" id="KW-0347">Helicase</keyword>
<comment type="similarity">
    <text evidence="5">Belongs to the DEAD box helicase family.</text>
</comment>
<dbReference type="PANTHER" id="PTHR47959:SF1">
    <property type="entry name" value="ATP-DEPENDENT RNA HELICASE DBPA"/>
    <property type="match status" value="1"/>
</dbReference>
<dbReference type="GO" id="GO:0005524">
    <property type="term" value="F:ATP binding"/>
    <property type="evidence" value="ECO:0007669"/>
    <property type="project" value="UniProtKB-KW"/>
</dbReference>
<dbReference type="PROSITE" id="PS51195">
    <property type="entry name" value="Q_MOTIF"/>
    <property type="match status" value="1"/>
</dbReference>
<organism evidence="11 12">
    <name type="scientific">Thermanaerovibrio acidaminovorans (strain ATCC 49978 / DSM 6589 / Su883)</name>
    <name type="common">Selenomonas acidaminovorans</name>
    <dbReference type="NCBI Taxonomy" id="525903"/>
    <lineage>
        <taxon>Bacteria</taxon>
        <taxon>Thermotogati</taxon>
        <taxon>Synergistota</taxon>
        <taxon>Synergistia</taxon>
        <taxon>Synergistales</taxon>
        <taxon>Synergistaceae</taxon>
        <taxon>Thermanaerovibrio</taxon>
    </lineage>
</organism>
<dbReference type="GO" id="GO:0005829">
    <property type="term" value="C:cytosol"/>
    <property type="evidence" value="ECO:0007669"/>
    <property type="project" value="TreeGrafter"/>
</dbReference>
<protein>
    <submittedName>
        <fullName evidence="11">DEAD/DEAH box helicase domain protein</fullName>
    </submittedName>
</protein>
<dbReference type="InterPro" id="IPR012677">
    <property type="entry name" value="Nucleotide-bd_a/b_plait_sf"/>
</dbReference>
<dbReference type="eggNOG" id="COG0513">
    <property type="taxonomic scope" value="Bacteria"/>
</dbReference>
<feature type="region of interest" description="Disordered" evidence="7">
    <location>
        <begin position="531"/>
        <end position="558"/>
    </location>
</feature>
<dbReference type="CDD" id="cd18787">
    <property type="entry name" value="SF2_C_DEAD"/>
    <property type="match status" value="1"/>
</dbReference>
<name>D1B8Z1_THEAS</name>
<dbReference type="InterPro" id="IPR050079">
    <property type="entry name" value="DEAD_box_RNA_helicase"/>
</dbReference>
<dbReference type="SMART" id="SM00487">
    <property type="entry name" value="DEXDc"/>
    <property type="match status" value="1"/>
</dbReference>
<keyword evidence="2" id="KW-0378">Hydrolase</keyword>
<evidence type="ECO:0000313" key="12">
    <source>
        <dbReference type="Proteomes" id="UP000002030"/>
    </source>
</evidence>
<dbReference type="GO" id="GO:0003724">
    <property type="term" value="F:RNA helicase activity"/>
    <property type="evidence" value="ECO:0007669"/>
    <property type="project" value="InterPro"/>
</dbReference>